<name>A0A512BEK9_9BACT</name>
<dbReference type="AlphaFoldDB" id="A0A512BEK9"/>
<dbReference type="EMBL" id="BJYT01000010">
    <property type="protein sequence ID" value="GEO10406.1"/>
    <property type="molecule type" value="Genomic_DNA"/>
</dbReference>
<gene>
    <name evidence="1" type="ORF">SAE01_29020</name>
</gene>
<dbReference type="InterPro" id="IPR032274">
    <property type="entry name" value="DUF4835"/>
</dbReference>
<reference evidence="1 2" key="1">
    <citation type="submission" date="2019-07" db="EMBL/GenBank/DDBJ databases">
        <title>Whole genome shotgun sequence of Segetibacter aerophilus NBRC 106135.</title>
        <authorList>
            <person name="Hosoyama A."/>
            <person name="Uohara A."/>
            <person name="Ohji S."/>
            <person name="Ichikawa N."/>
        </authorList>
    </citation>
    <scope>NUCLEOTIDE SEQUENCE [LARGE SCALE GENOMIC DNA]</scope>
    <source>
        <strain evidence="1 2">NBRC 106135</strain>
    </source>
</reference>
<dbReference type="Pfam" id="PF16119">
    <property type="entry name" value="DUF4835"/>
    <property type="match status" value="1"/>
</dbReference>
<evidence type="ECO:0000313" key="1">
    <source>
        <dbReference type="EMBL" id="GEO10406.1"/>
    </source>
</evidence>
<protein>
    <submittedName>
        <fullName evidence="1">DUF4835 domain-containing protein</fullName>
    </submittedName>
</protein>
<comment type="caution">
    <text evidence="1">The sequence shown here is derived from an EMBL/GenBank/DDBJ whole genome shotgun (WGS) entry which is preliminary data.</text>
</comment>
<evidence type="ECO:0000313" key="2">
    <source>
        <dbReference type="Proteomes" id="UP000321513"/>
    </source>
</evidence>
<organism evidence="1 2">
    <name type="scientific">Segetibacter aerophilus</name>
    <dbReference type="NCBI Taxonomy" id="670293"/>
    <lineage>
        <taxon>Bacteria</taxon>
        <taxon>Pseudomonadati</taxon>
        <taxon>Bacteroidota</taxon>
        <taxon>Chitinophagia</taxon>
        <taxon>Chitinophagales</taxon>
        <taxon>Chitinophagaceae</taxon>
        <taxon>Segetibacter</taxon>
    </lineage>
</organism>
<proteinExistence type="predicted"/>
<sequence length="300" mass="34414">MLLFIAVLHVTNYGQELQAKVTVIASRVPNTVDKKIFQTLQSQLTNFINNRKWTSEVVQPQERIECSFLLNIESVVETNVYKASLTIQAARPVYNSSYSTALINFQDADVTFRYVEYQPVEFNENRVQGSDALASNLTATFAYYVNIILGLDYDSFGPKGGDLYFQKAQNIVNNAPENRNISGWKAFDGSRNRYWLAENLLNTRFNLVHDVIYSYYRQGLDFMYDNQVEGRTKILNSLAQLQTLNQENPNSMIVQFFMIGKSQELIQIFKKATSQDKVRAIEALQKLDVANASKYQQELK</sequence>
<accession>A0A512BEK9</accession>
<dbReference type="Proteomes" id="UP000321513">
    <property type="component" value="Unassembled WGS sequence"/>
</dbReference>
<keyword evidence="2" id="KW-1185">Reference proteome</keyword>